<proteinExistence type="inferred from homology"/>
<evidence type="ECO:0000256" key="2">
    <source>
        <dbReference type="ARBA" id="ARBA00009773"/>
    </source>
</evidence>
<evidence type="ECO:0000256" key="4">
    <source>
        <dbReference type="ARBA" id="ARBA00022989"/>
    </source>
</evidence>
<accession>A0A0G0C200</accession>
<feature type="transmembrane region" description="Helical" evidence="6">
    <location>
        <begin position="243"/>
        <end position="266"/>
    </location>
</feature>
<evidence type="ECO:0000256" key="3">
    <source>
        <dbReference type="ARBA" id="ARBA00022692"/>
    </source>
</evidence>
<dbReference type="Pfam" id="PF01594">
    <property type="entry name" value="AI-2E_transport"/>
    <property type="match status" value="1"/>
</dbReference>
<evidence type="ECO:0000256" key="5">
    <source>
        <dbReference type="ARBA" id="ARBA00023136"/>
    </source>
</evidence>
<reference evidence="7 8" key="1">
    <citation type="journal article" date="2015" name="Nature">
        <title>rRNA introns, odd ribosomes, and small enigmatic genomes across a large radiation of phyla.</title>
        <authorList>
            <person name="Brown C.T."/>
            <person name="Hug L.A."/>
            <person name="Thomas B.C."/>
            <person name="Sharon I."/>
            <person name="Castelle C.J."/>
            <person name="Singh A."/>
            <person name="Wilkins M.J."/>
            <person name="Williams K.H."/>
            <person name="Banfield J.F."/>
        </authorList>
    </citation>
    <scope>NUCLEOTIDE SEQUENCE [LARGE SCALE GENOMIC DNA]</scope>
</reference>
<evidence type="ECO:0008006" key="9">
    <source>
        <dbReference type="Google" id="ProtNLM"/>
    </source>
</evidence>
<comment type="caution">
    <text evidence="7">The sequence shown here is derived from an EMBL/GenBank/DDBJ whole genome shotgun (WGS) entry which is preliminary data.</text>
</comment>
<keyword evidence="4 6" id="KW-1133">Transmembrane helix</keyword>
<gene>
    <name evidence="7" type="ORF">UR67_C0001G0010</name>
</gene>
<dbReference type="STRING" id="1618350.UR67_C0001G0010"/>
<dbReference type="GO" id="GO:0016020">
    <property type="term" value="C:membrane"/>
    <property type="evidence" value="ECO:0007669"/>
    <property type="project" value="UniProtKB-SubCell"/>
</dbReference>
<evidence type="ECO:0000256" key="6">
    <source>
        <dbReference type="SAM" id="Phobius"/>
    </source>
</evidence>
<evidence type="ECO:0000313" key="8">
    <source>
        <dbReference type="Proteomes" id="UP000034581"/>
    </source>
</evidence>
<evidence type="ECO:0000256" key="1">
    <source>
        <dbReference type="ARBA" id="ARBA00004141"/>
    </source>
</evidence>
<dbReference type="PANTHER" id="PTHR21716">
    <property type="entry name" value="TRANSMEMBRANE PROTEIN"/>
    <property type="match status" value="1"/>
</dbReference>
<feature type="transmembrane region" description="Helical" evidence="6">
    <location>
        <begin position="68"/>
        <end position="90"/>
    </location>
</feature>
<feature type="transmembrane region" description="Helical" evidence="6">
    <location>
        <begin position="166"/>
        <end position="184"/>
    </location>
</feature>
<dbReference type="AlphaFoldDB" id="A0A0G0C200"/>
<dbReference type="InterPro" id="IPR002549">
    <property type="entry name" value="AI-2E-like"/>
</dbReference>
<name>A0A0G0C200_UNCC3</name>
<comment type="similarity">
    <text evidence="2">Belongs to the autoinducer-2 exporter (AI-2E) (TC 2.A.86) family.</text>
</comment>
<organism evidence="7 8">
    <name type="scientific">candidate division CPR3 bacterium GW2011_GWF2_35_18</name>
    <dbReference type="NCBI Taxonomy" id="1618350"/>
    <lineage>
        <taxon>Bacteria</taxon>
        <taxon>Bacteria division CPR3</taxon>
    </lineage>
</organism>
<keyword evidence="3 6" id="KW-0812">Transmembrane</keyword>
<dbReference type="PANTHER" id="PTHR21716:SF4">
    <property type="entry name" value="TRANSMEMBRANE PROTEIN 245"/>
    <property type="match status" value="1"/>
</dbReference>
<feature type="transmembrane region" description="Helical" evidence="6">
    <location>
        <begin position="15"/>
        <end position="48"/>
    </location>
</feature>
<feature type="transmembrane region" description="Helical" evidence="6">
    <location>
        <begin position="314"/>
        <end position="344"/>
    </location>
</feature>
<feature type="transmembrane region" description="Helical" evidence="6">
    <location>
        <begin position="278"/>
        <end position="294"/>
    </location>
</feature>
<keyword evidence="5 6" id="KW-0472">Membrane</keyword>
<protein>
    <recommendedName>
        <fullName evidence="9">AI-2E family transporter</fullName>
    </recommendedName>
</protein>
<dbReference type="EMBL" id="LBQB01000001">
    <property type="protein sequence ID" value="KKP70101.1"/>
    <property type="molecule type" value="Genomic_DNA"/>
</dbReference>
<evidence type="ECO:0000313" key="7">
    <source>
        <dbReference type="EMBL" id="KKP70101.1"/>
    </source>
</evidence>
<dbReference type="Proteomes" id="UP000034581">
    <property type="component" value="Unassembled WGS sequence"/>
</dbReference>
<comment type="subcellular location">
    <subcellularLocation>
        <location evidence="1">Membrane</location>
        <topology evidence="1">Multi-pass membrane protein</topology>
    </subcellularLocation>
</comment>
<feature type="transmembrane region" description="Helical" evidence="6">
    <location>
        <begin position="215"/>
        <end position="237"/>
    </location>
</feature>
<sequence>MNKQNVIPNSSSEKFFVALFLIATVFIILIIKPFLTTIIFTLLIAIYFYPIYDKLVSFLKGKKGIASFITASLILLLIIIPIIIFFIIAIDQAVSFTMKIMLQINNGTISIEDYVSQINNLLSRIPFVDYQISTKIVVNKILENSQSIIQTGTDILVFGSQTAVRVFEQIAVFLFLLYGIFPMLKPLHEKIIKLSPLPHEVDEMILHRLYDMGKAVFLGIVIVGLVQASIGGLGFIIAGIPAVAFWMLLLIIFSIIPILGVGFILVPAIVFTFFQGHVLQSIILFISLLIAINIDNYLRPLLVGKQTSINPVLLIIALLGGLKFFGLIGVFIGPMVLVFMLTLVEAYEKHYVIKEK</sequence>